<dbReference type="AlphaFoldDB" id="A0A6V8QU70"/>
<evidence type="ECO:0000313" key="10">
    <source>
        <dbReference type="Proteomes" id="UP000517252"/>
    </source>
</evidence>
<evidence type="ECO:0000256" key="4">
    <source>
        <dbReference type="ARBA" id="ARBA00022729"/>
    </source>
</evidence>
<feature type="chain" id="PRO_5028504905" description="Carboxylic ester hydrolase" evidence="8">
    <location>
        <begin position="19"/>
        <end position="519"/>
    </location>
</feature>
<dbReference type="EC" id="3.1.1.-" evidence="8"/>
<keyword evidence="2" id="KW-0719">Serine esterase</keyword>
<dbReference type="OrthoDB" id="3039123at2759"/>
<feature type="signal peptide" evidence="8">
    <location>
        <begin position="1"/>
        <end position="18"/>
    </location>
</feature>
<evidence type="ECO:0000256" key="2">
    <source>
        <dbReference type="ARBA" id="ARBA00022487"/>
    </source>
</evidence>
<name>A0A6V8QU70_TRIAP</name>
<dbReference type="Pfam" id="PF07519">
    <property type="entry name" value="Tannase"/>
    <property type="match status" value="1"/>
</dbReference>
<keyword evidence="3" id="KW-0479">Metal-binding</keyword>
<evidence type="ECO:0000256" key="1">
    <source>
        <dbReference type="ARBA" id="ARBA00006249"/>
    </source>
</evidence>
<evidence type="ECO:0000256" key="8">
    <source>
        <dbReference type="RuleBase" id="RU361238"/>
    </source>
</evidence>
<proteinExistence type="inferred from homology"/>
<evidence type="ECO:0000256" key="6">
    <source>
        <dbReference type="ARBA" id="ARBA00022837"/>
    </source>
</evidence>
<gene>
    <name evidence="9" type="ORF">TASIC1_0006008900</name>
</gene>
<dbReference type="PANTHER" id="PTHR33938">
    <property type="entry name" value="FERULOYL ESTERASE B-RELATED"/>
    <property type="match status" value="1"/>
</dbReference>
<organism evidence="9 10">
    <name type="scientific">Trichoderma asperellum</name>
    <name type="common">Filamentous fungus</name>
    <dbReference type="NCBI Taxonomy" id="101201"/>
    <lineage>
        <taxon>Eukaryota</taxon>
        <taxon>Fungi</taxon>
        <taxon>Dikarya</taxon>
        <taxon>Ascomycota</taxon>
        <taxon>Pezizomycotina</taxon>
        <taxon>Sordariomycetes</taxon>
        <taxon>Hypocreomycetidae</taxon>
        <taxon>Hypocreales</taxon>
        <taxon>Hypocreaceae</taxon>
        <taxon>Trichoderma</taxon>
    </lineage>
</organism>
<protein>
    <recommendedName>
        <fullName evidence="8">Carboxylic ester hydrolase</fullName>
        <ecNumber evidence="8">3.1.1.-</ecNumber>
    </recommendedName>
</protein>
<dbReference type="GO" id="GO:0030600">
    <property type="term" value="F:feruloyl esterase activity"/>
    <property type="evidence" value="ECO:0007669"/>
    <property type="project" value="UniProtKB-ARBA"/>
</dbReference>
<evidence type="ECO:0000256" key="7">
    <source>
        <dbReference type="ARBA" id="ARBA00023157"/>
    </source>
</evidence>
<evidence type="ECO:0000256" key="5">
    <source>
        <dbReference type="ARBA" id="ARBA00022801"/>
    </source>
</evidence>
<dbReference type="GO" id="GO:0046872">
    <property type="term" value="F:metal ion binding"/>
    <property type="evidence" value="ECO:0007669"/>
    <property type="project" value="UniProtKB-KW"/>
</dbReference>
<comment type="caution">
    <text evidence="9">The sequence shown here is derived from an EMBL/GenBank/DDBJ whole genome shotgun (WGS) entry which is preliminary data.</text>
</comment>
<reference evidence="9 10" key="1">
    <citation type="submission" date="2020-07" db="EMBL/GenBank/DDBJ databases">
        <title>Trichoderma asperellum IC-1 whole genome shotgun sequence.</title>
        <authorList>
            <person name="Kanamasa S."/>
            <person name="Takahashi H."/>
        </authorList>
    </citation>
    <scope>NUCLEOTIDE SEQUENCE [LARGE SCALE GENOMIC DNA]</scope>
    <source>
        <strain evidence="9 10">IC-1</strain>
    </source>
</reference>
<keyword evidence="4 8" id="KW-0732">Signal</keyword>
<dbReference type="InterPro" id="IPR029058">
    <property type="entry name" value="AB_hydrolase_fold"/>
</dbReference>
<dbReference type="SUPFAM" id="SSF53474">
    <property type="entry name" value="alpha/beta-Hydrolases"/>
    <property type="match status" value="1"/>
</dbReference>
<dbReference type="InterPro" id="IPR011118">
    <property type="entry name" value="Tannase/feruloyl_esterase"/>
</dbReference>
<dbReference type="EMBL" id="BLZH01000006">
    <property type="protein sequence ID" value="GFP55919.1"/>
    <property type="molecule type" value="Genomic_DNA"/>
</dbReference>
<evidence type="ECO:0000313" key="9">
    <source>
        <dbReference type="EMBL" id="GFP55919.1"/>
    </source>
</evidence>
<comment type="similarity">
    <text evidence="1 8">Belongs to the tannase family.</text>
</comment>
<keyword evidence="6" id="KW-0106">Calcium</keyword>
<accession>A0A6V8QU70</accession>
<dbReference type="Proteomes" id="UP000517252">
    <property type="component" value="Unassembled WGS sequence"/>
</dbReference>
<dbReference type="PANTHER" id="PTHR33938:SF8">
    <property type="entry name" value="CARBOXYLIC ESTER HYDROLASE"/>
    <property type="match status" value="1"/>
</dbReference>
<keyword evidence="5 8" id="KW-0378">Hydrolase</keyword>
<sequence>MATLSKFLFRSLLASVTAQDYRPLTDPCNSEYLNHDLSIKDGKVLQINATWVTEAVVPGVTGSIDYCNVIVTYTHPKYNDTIHTQVLLPSASHWNGRFQGVGGGGWAANSGVGSLMAPLGQNYSAGMTDAGHNPKLPDSSSWWLDSNGQINIDLFTDFASVALGDLADIGKQISSRYYGYGPFYSYWSGCSTGGRQGWMMAQRYPEAYDGIYAGAPAAQWDRFIVAEYWGILQMNIRQHYPNQCILNAFTAAVVEACDGLDGVTDGVISNFAACKFDPKSMVGTRVNCSGTELTIVDADAEIVAATWQGPRTQNGDFVWWGIQPGTPFSGLSNTVCTNVTDCKPVPFSIPPDWISRWCIGDASANLTALTVDEFVHVFDECKAKYEQIIGTNDIDLTPFARAGGKMISWHGMADELIFPLGNGDYYQRVLDRDPNAKDYFRFFYAPGVEHCGGGAGYAPSSPFQAVVDWTEKGIIPETLAASGPSGNRDLCLYPLVAVYKGGDTRDASSYECQKDFDVK</sequence>
<keyword evidence="7" id="KW-1015">Disulfide bond</keyword>
<evidence type="ECO:0000256" key="3">
    <source>
        <dbReference type="ARBA" id="ARBA00022723"/>
    </source>
</evidence>